<organism evidence="3 4">
    <name type="scientific">Helobdella robusta</name>
    <name type="common">Californian leech</name>
    <dbReference type="NCBI Taxonomy" id="6412"/>
    <lineage>
        <taxon>Eukaryota</taxon>
        <taxon>Metazoa</taxon>
        <taxon>Spiralia</taxon>
        <taxon>Lophotrochozoa</taxon>
        <taxon>Annelida</taxon>
        <taxon>Clitellata</taxon>
        <taxon>Hirudinea</taxon>
        <taxon>Rhynchobdellida</taxon>
        <taxon>Glossiphoniidae</taxon>
        <taxon>Helobdella</taxon>
    </lineage>
</organism>
<gene>
    <name evidence="3" type="primary">20199479</name>
    <name evidence="2" type="ORF">HELRODRAFT_162214</name>
</gene>
<dbReference type="RefSeq" id="XP_009022731.1">
    <property type="nucleotide sequence ID" value="XM_009024483.1"/>
</dbReference>
<evidence type="ECO:0000313" key="4">
    <source>
        <dbReference type="Proteomes" id="UP000015101"/>
    </source>
</evidence>
<evidence type="ECO:0000313" key="3">
    <source>
        <dbReference type="EnsemblMetazoa" id="HelroP162214"/>
    </source>
</evidence>
<reference evidence="3" key="3">
    <citation type="submission" date="2015-06" db="UniProtKB">
        <authorList>
            <consortium name="EnsemblMetazoa"/>
        </authorList>
    </citation>
    <scope>IDENTIFICATION</scope>
</reference>
<proteinExistence type="predicted"/>
<name>T1ESC9_HELRO</name>
<evidence type="ECO:0000313" key="2">
    <source>
        <dbReference type="EMBL" id="ESN98759.1"/>
    </source>
</evidence>
<dbReference type="InParanoid" id="T1ESC9"/>
<feature type="region of interest" description="Disordered" evidence="1">
    <location>
        <begin position="456"/>
        <end position="475"/>
    </location>
</feature>
<sequence length="752" mass="86677">MLKFVTTKLDDPATSDEKLKVTNDNKSYLNLQNGDYLLKQQQHDRHKTHHQHHRRPLSDVFHHHDLQKYHDYNEDNRLQRLPQSSHIPLPALPARCFKKLNFTCEHNNDPKEQLLHNLSLTRENSILQGEHCSSKKFNHDDDVNDVNSEYMAKHFDQLSDDSGIASNGAISEVPTPDPSDQKLNEFSLQNGDCVCEQNNENYDAFRVSNGRLKNNLNVEETCIYSPNSVENIYRNVAVNRSEPVGSRISSALHEHDHEHNLNDIKQCSSLKSNVLQVVCNEEKPICNGNINFAAANTIRKRDDVSKKLTSSLSVEEKKSHRYEKSSQSSLCYLPCVVNVHSTSQDRIMKMKERHSQQYKQQHTCNTSENKNTTSLGGNSIRRNTLKVGETETSFIVNMQQTTQPRIKTLCHESPFNKFKVMLNRNNQTNHCRPTKLPAFQQSISYDYHEKSNNTNFKFNEGNIKRPSSVRSDSLNSEDVQGDFIKRQNFVGVFNSLTRFFKRKTKLNESTSVQTQNMSQSLKKMNPIMEDLKNDYLTKPNKRKIYCSDSNLNAVTTSSQLDESNNIDFNSPMASRELFKLSHNYEGAQTMKQYFSDFNKWSSFLMKFAKTEQSSIILNEEKFQIERSKFKRSIRNFIIHAKEAIVNRDLKSEFEKKICRDCSTSFAQVVACCCLVLDYISVGIERLNMAEMVCRVGKIFYIIVSLYIGNKNHLKSIESSSAFYKKVDLLIECSKNLAIHVEALKYTDVTKLL</sequence>
<feature type="compositionally biased region" description="Polar residues" evidence="1">
    <location>
        <begin position="358"/>
        <end position="382"/>
    </location>
</feature>
<dbReference type="KEGG" id="hro:HELRODRAFT_162214"/>
<reference evidence="4" key="1">
    <citation type="submission" date="2012-12" db="EMBL/GenBank/DDBJ databases">
        <authorList>
            <person name="Hellsten U."/>
            <person name="Grimwood J."/>
            <person name="Chapman J.A."/>
            <person name="Shapiro H."/>
            <person name="Aerts A."/>
            <person name="Otillar R.P."/>
            <person name="Terry A.Y."/>
            <person name="Boore J.L."/>
            <person name="Simakov O."/>
            <person name="Marletaz F."/>
            <person name="Cho S.-J."/>
            <person name="Edsinger-Gonzales E."/>
            <person name="Havlak P."/>
            <person name="Kuo D.-H."/>
            <person name="Larsson T."/>
            <person name="Lv J."/>
            <person name="Arendt D."/>
            <person name="Savage R."/>
            <person name="Osoegawa K."/>
            <person name="de Jong P."/>
            <person name="Lindberg D.R."/>
            <person name="Seaver E.C."/>
            <person name="Weisblat D.A."/>
            <person name="Putnam N.H."/>
            <person name="Grigoriev I.V."/>
            <person name="Rokhsar D.S."/>
        </authorList>
    </citation>
    <scope>NUCLEOTIDE SEQUENCE</scope>
</reference>
<dbReference type="CTD" id="20199479"/>
<accession>T1ESC9</accession>
<dbReference type="EMBL" id="AMQM01001051">
    <property type="status" value="NOT_ANNOTATED_CDS"/>
    <property type="molecule type" value="Genomic_DNA"/>
</dbReference>
<reference evidence="2 4" key="2">
    <citation type="journal article" date="2013" name="Nature">
        <title>Insights into bilaterian evolution from three spiralian genomes.</title>
        <authorList>
            <person name="Simakov O."/>
            <person name="Marletaz F."/>
            <person name="Cho S.J."/>
            <person name="Edsinger-Gonzales E."/>
            <person name="Havlak P."/>
            <person name="Hellsten U."/>
            <person name="Kuo D.H."/>
            <person name="Larsson T."/>
            <person name="Lv J."/>
            <person name="Arendt D."/>
            <person name="Savage R."/>
            <person name="Osoegawa K."/>
            <person name="de Jong P."/>
            <person name="Grimwood J."/>
            <person name="Chapman J.A."/>
            <person name="Shapiro H."/>
            <person name="Aerts A."/>
            <person name="Otillar R.P."/>
            <person name="Terry A.Y."/>
            <person name="Boore J.L."/>
            <person name="Grigoriev I.V."/>
            <person name="Lindberg D.R."/>
            <person name="Seaver E.C."/>
            <person name="Weisblat D.A."/>
            <person name="Putnam N.H."/>
            <person name="Rokhsar D.S."/>
        </authorList>
    </citation>
    <scope>NUCLEOTIDE SEQUENCE</scope>
</reference>
<dbReference type="AlphaFoldDB" id="T1ESC9"/>
<keyword evidence="4" id="KW-1185">Reference proteome</keyword>
<dbReference type="EMBL" id="KB097143">
    <property type="protein sequence ID" value="ESN98759.1"/>
    <property type="molecule type" value="Genomic_DNA"/>
</dbReference>
<evidence type="ECO:0000256" key="1">
    <source>
        <dbReference type="SAM" id="MobiDB-lite"/>
    </source>
</evidence>
<dbReference type="Proteomes" id="UP000015101">
    <property type="component" value="Unassembled WGS sequence"/>
</dbReference>
<feature type="region of interest" description="Disordered" evidence="1">
    <location>
        <begin position="358"/>
        <end position="383"/>
    </location>
</feature>
<dbReference type="EnsemblMetazoa" id="HelroT162214">
    <property type="protein sequence ID" value="HelroP162214"/>
    <property type="gene ID" value="HelroG162214"/>
</dbReference>
<dbReference type="GeneID" id="20199479"/>
<protein>
    <submittedName>
        <fullName evidence="2 3">Uncharacterized protein</fullName>
    </submittedName>
</protein>
<dbReference type="HOGENOM" id="CLU_370184_0_0_1"/>